<organism evidence="3 4">
    <name type="scientific">Marasmius crinis-equi</name>
    <dbReference type="NCBI Taxonomy" id="585013"/>
    <lineage>
        <taxon>Eukaryota</taxon>
        <taxon>Fungi</taxon>
        <taxon>Dikarya</taxon>
        <taxon>Basidiomycota</taxon>
        <taxon>Agaricomycotina</taxon>
        <taxon>Agaricomycetes</taxon>
        <taxon>Agaricomycetidae</taxon>
        <taxon>Agaricales</taxon>
        <taxon>Marasmiineae</taxon>
        <taxon>Marasmiaceae</taxon>
        <taxon>Marasmius</taxon>
    </lineage>
</organism>
<feature type="compositionally biased region" description="Basic and acidic residues" evidence="2">
    <location>
        <begin position="97"/>
        <end position="119"/>
    </location>
</feature>
<evidence type="ECO:0000256" key="1">
    <source>
        <dbReference type="ARBA" id="ARBA00022553"/>
    </source>
</evidence>
<reference evidence="3 4" key="1">
    <citation type="submission" date="2024-02" db="EMBL/GenBank/DDBJ databases">
        <title>A draft genome for the cacao thread blight pathogen Marasmius crinis-equi.</title>
        <authorList>
            <person name="Cohen S.P."/>
            <person name="Baruah I.K."/>
            <person name="Amoako-Attah I."/>
            <person name="Bukari Y."/>
            <person name="Meinhardt L.W."/>
            <person name="Bailey B.A."/>
        </authorList>
    </citation>
    <scope>NUCLEOTIDE SEQUENCE [LARGE SCALE GENOMIC DNA]</scope>
    <source>
        <strain evidence="3 4">GH-76</strain>
    </source>
</reference>
<evidence type="ECO:0008006" key="5">
    <source>
        <dbReference type="Google" id="ProtNLM"/>
    </source>
</evidence>
<dbReference type="EMBL" id="JBAHYK010000003">
    <property type="protein sequence ID" value="KAL0581850.1"/>
    <property type="molecule type" value="Genomic_DNA"/>
</dbReference>
<dbReference type="InterPro" id="IPR052240">
    <property type="entry name" value="SAP_domain_ribonucleoprotein"/>
</dbReference>
<feature type="compositionally biased region" description="Basic and acidic residues" evidence="2">
    <location>
        <begin position="68"/>
        <end position="85"/>
    </location>
</feature>
<feature type="compositionally biased region" description="Pro residues" evidence="2">
    <location>
        <begin position="18"/>
        <end position="29"/>
    </location>
</feature>
<feature type="region of interest" description="Disordered" evidence="2">
    <location>
        <begin position="64"/>
        <end position="119"/>
    </location>
</feature>
<protein>
    <recommendedName>
        <fullName evidence="5">THO1-MOS11 C-terminal domain-containing protein</fullName>
    </recommendedName>
</protein>
<evidence type="ECO:0000313" key="4">
    <source>
        <dbReference type="Proteomes" id="UP001465976"/>
    </source>
</evidence>
<evidence type="ECO:0000256" key="2">
    <source>
        <dbReference type="SAM" id="MobiDB-lite"/>
    </source>
</evidence>
<sequence>MRIGDATYCLLSSQLPLNHPPVVDPTPPVDPEEEKRRRRAERFGISYQPASDTALKSRAAHFGIPVDEAGKRVDAKPKSNPEKRASRVAATSDPEEQERREKRAERFGLVNKEEAKKEDRATVRLATRFGVKS</sequence>
<dbReference type="Proteomes" id="UP001465976">
    <property type="component" value="Unassembled WGS sequence"/>
</dbReference>
<comment type="caution">
    <text evidence="3">The sequence shown here is derived from an EMBL/GenBank/DDBJ whole genome shotgun (WGS) entry which is preliminary data.</text>
</comment>
<dbReference type="PANTHER" id="PTHR46551:SF1">
    <property type="entry name" value="SAP DOMAIN-CONTAINING RIBONUCLEOPROTEIN"/>
    <property type="match status" value="1"/>
</dbReference>
<keyword evidence="1" id="KW-0597">Phosphoprotein</keyword>
<feature type="region of interest" description="Disordered" evidence="2">
    <location>
        <begin position="13"/>
        <end position="44"/>
    </location>
</feature>
<accession>A0ABR3G2N3</accession>
<gene>
    <name evidence="3" type="ORF">V5O48_000218</name>
</gene>
<name>A0ABR3G2N3_9AGAR</name>
<evidence type="ECO:0000313" key="3">
    <source>
        <dbReference type="EMBL" id="KAL0581850.1"/>
    </source>
</evidence>
<dbReference type="PANTHER" id="PTHR46551">
    <property type="entry name" value="SAP DOMAIN-CONTAINING RIBONUCLEOPROTEIN"/>
    <property type="match status" value="1"/>
</dbReference>
<keyword evidence="4" id="KW-1185">Reference proteome</keyword>
<proteinExistence type="predicted"/>